<dbReference type="InterPro" id="IPR050229">
    <property type="entry name" value="GlpE_sulfurtransferase"/>
</dbReference>
<reference evidence="2 3" key="1">
    <citation type="submission" date="2021-11" db="EMBL/GenBank/DDBJ databases">
        <title>Draft genome sequence of Actinomycetospora sp. SF1 isolated from the rhizosphere soil.</title>
        <authorList>
            <person name="Duangmal K."/>
            <person name="Chantavorakit T."/>
        </authorList>
    </citation>
    <scope>NUCLEOTIDE SEQUENCE [LARGE SCALE GENOMIC DNA]</scope>
    <source>
        <strain evidence="2 3">TBRC 5722</strain>
    </source>
</reference>
<feature type="domain" description="Rhodanese" evidence="1">
    <location>
        <begin position="6"/>
        <end position="92"/>
    </location>
</feature>
<dbReference type="Gene3D" id="3.40.250.10">
    <property type="entry name" value="Rhodanese-like domain"/>
    <property type="match status" value="1"/>
</dbReference>
<dbReference type="SMART" id="SM00450">
    <property type="entry name" value="RHOD"/>
    <property type="match status" value="1"/>
</dbReference>
<dbReference type="Pfam" id="PF00581">
    <property type="entry name" value="Rhodanese"/>
    <property type="match status" value="1"/>
</dbReference>
<dbReference type="InterPro" id="IPR036873">
    <property type="entry name" value="Rhodanese-like_dom_sf"/>
</dbReference>
<dbReference type="PANTHER" id="PTHR43031:SF17">
    <property type="entry name" value="SULFURTRANSFERASE YTWF-RELATED"/>
    <property type="match status" value="1"/>
</dbReference>
<proteinExistence type="predicted"/>
<dbReference type="SUPFAM" id="SSF52821">
    <property type="entry name" value="Rhodanese/Cell cycle control phosphatase"/>
    <property type="match status" value="1"/>
</dbReference>
<gene>
    <name evidence="2" type="ORF">LQ327_07720</name>
</gene>
<protein>
    <submittedName>
        <fullName evidence="2">Rhodanese-like domain-containing protein</fullName>
    </submittedName>
</protein>
<dbReference type="RefSeq" id="WP_230731157.1">
    <property type="nucleotide sequence ID" value="NZ_JAJNDB010000001.1"/>
</dbReference>
<sequence length="101" mass="10413">MAVTEVPQGATLLDVREDDEWVAGHAPEAVHVPMSQFLSRLDDVPEGPLAVVCRVGGRSAQVAAYLVGQGREAVNVSGGMLAWEAAGRPVVADGPGPAQVV</sequence>
<evidence type="ECO:0000313" key="3">
    <source>
        <dbReference type="Proteomes" id="UP001199469"/>
    </source>
</evidence>
<evidence type="ECO:0000259" key="1">
    <source>
        <dbReference type="PROSITE" id="PS50206"/>
    </source>
</evidence>
<name>A0ABS8P4U1_9PSEU</name>
<evidence type="ECO:0000313" key="2">
    <source>
        <dbReference type="EMBL" id="MCD2193272.1"/>
    </source>
</evidence>
<dbReference type="PANTHER" id="PTHR43031">
    <property type="entry name" value="FAD-DEPENDENT OXIDOREDUCTASE"/>
    <property type="match status" value="1"/>
</dbReference>
<keyword evidence="3" id="KW-1185">Reference proteome</keyword>
<dbReference type="InterPro" id="IPR001763">
    <property type="entry name" value="Rhodanese-like_dom"/>
</dbReference>
<dbReference type="EMBL" id="JAJNDB010000001">
    <property type="protein sequence ID" value="MCD2193272.1"/>
    <property type="molecule type" value="Genomic_DNA"/>
</dbReference>
<dbReference type="CDD" id="cd00158">
    <property type="entry name" value="RHOD"/>
    <property type="match status" value="1"/>
</dbReference>
<accession>A0ABS8P4U1</accession>
<organism evidence="2 3">
    <name type="scientific">Actinomycetospora endophytica</name>
    <dbReference type="NCBI Taxonomy" id="2291215"/>
    <lineage>
        <taxon>Bacteria</taxon>
        <taxon>Bacillati</taxon>
        <taxon>Actinomycetota</taxon>
        <taxon>Actinomycetes</taxon>
        <taxon>Pseudonocardiales</taxon>
        <taxon>Pseudonocardiaceae</taxon>
        <taxon>Actinomycetospora</taxon>
    </lineage>
</organism>
<dbReference type="PROSITE" id="PS50206">
    <property type="entry name" value="RHODANESE_3"/>
    <property type="match status" value="1"/>
</dbReference>
<dbReference type="Proteomes" id="UP001199469">
    <property type="component" value="Unassembled WGS sequence"/>
</dbReference>
<comment type="caution">
    <text evidence="2">The sequence shown here is derived from an EMBL/GenBank/DDBJ whole genome shotgun (WGS) entry which is preliminary data.</text>
</comment>